<proteinExistence type="predicted"/>
<reference evidence="1 2" key="1">
    <citation type="submission" date="2014-06" db="EMBL/GenBank/DDBJ databases">
        <authorList>
            <consortium name="DOE Joint Genome Institute"/>
            <person name="Kuo A."/>
            <person name="Kohler A."/>
            <person name="Nagy L.G."/>
            <person name="Floudas D."/>
            <person name="Copeland A."/>
            <person name="Barry K.W."/>
            <person name="Cichocki N."/>
            <person name="Veneault-Fourrey C."/>
            <person name="LaButti K."/>
            <person name="Lindquist E.A."/>
            <person name="Lipzen A."/>
            <person name="Lundell T."/>
            <person name="Morin E."/>
            <person name="Murat C."/>
            <person name="Sun H."/>
            <person name="Tunlid A."/>
            <person name="Henrissat B."/>
            <person name="Grigoriev I.V."/>
            <person name="Hibbett D.S."/>
            <person name="Martin F."/>
            <person name="Nordberg H.P."/>
            <person name="Cantor M.N."/>
            <person name="Hua S.X."/>
        </authorList>
    </citation>
    <scope>NUCLEOTIDE SEQUENCE [LARGE SCALE GENOMIC DNA]</scope>
    <source>
        <strain evidence="1 2">ATCC 200175</strain>
    </source>
</reference>
<evidence type="ECO:0000313" key="1">
    <source>
        <dbReference type="EMBL" id="KIJ12691.1"/>
    </source>
</evidence>
<dbReference type="OrthoDB" id="3172935at2759"/>
<reference evidence="2" key="2">
    <citation type="submission" date="2015-01" db="EMBL/GenBank/DDBJ databases">
        <title>Evolutionary Origins and Diversification of the Mycorrhizal Mutualists.</title>
        <authorList>
            <consortium name="DOE Joint Genome Institute"/>
            <consortium name="Mycorrhizal Genomics Consortium"/>
            <person name="Kohler A."/>
            <person name="Kuo A."/>
            <person name="Nagy L.G."/>
            <person name="Floudas D."/>
            <person name="Copeland A."/>
            <person name="Barry K.W."/>
            <person name="Cichocki N."/>
            <person name="Veneault-Fourrey C."/>
            <person name="LaButti K."/>
            <person name="Lindquist E.A."/>
            <person name="Lipzen A."/>
            <person name="Lundell T."/>
            <person name="Morin E."/>
            <person name="Murat C."/>
            <person name="Riley R."/>
            <person name="Ohm R."/>
            <person name="Sun H."/>
            <person name="Tunlid A."/>
            <person name="Henrissat B."/>
            <person name="Grigoriev I.V."/>
            <person name="Hibbett D.S."/>
            <person name="Martin F."/>
        </authorList>
    </citation>
    <scope>NUCLEOTIDE SEQUENCE [LARGE SCALE GENOMIC DNA]</scope>
    <source>
        <strain evidence="2">ATCC 200175</strain>
    </source>
</reference>
<dbReference type="AlphaFoldDB" id="A0A0C9TZK9"/>
<name>A0A0C9TZK9_PAXIN</name>
<organism evidence="1 2">
    <name type="scientific">Paxillus involutus ATCC 200175</name>
    <dbReference type="NCBI Taxonomy" id="664439"/>
    <lineage>
        <taxon>Eukaryota</taxon>
        <taxon>Fungi</taxon>
        <taxon>Dikarya</taxon>
        <taxon>Basidiomycota</taxon>
        <taxon>Agaricomycotina</taxon>
        <taxon>Agaricomycetes</taxon>
        <taxon>Agaricomycetidae</taxon>
        <taxon>Boletales</taxon>
        <taxon>Paxilineae</taxon>
        <taxon>Paxillaceae</taxon>
        <taxon>Paxillus</taxon>
    </lineage>
</organism>
<dbReference type="HOGENOM" id="CLU_187301_0_0_1"/>
<sequence length="92" mass="10687">DLIGTSRSIVTACCALGQRRCDLWKLIQDGNYSNFWKGEMINLKLDSMPEVQLLHNCETWWSSTFNLIDRIIMLHPVCQCLTSKVSQLTKYY</sequence>
<feature type="non-terminal residue" evidence="1">
    <location>
        <position position="1"/>
    </location>
</feature>
<evidence type="ECO:0000313" key="2">
    <source>
        <dbReference type="Proteomes" id="UP000053647"/>
    </source>
</evidence>
<dbReference type="EMBL" id="KN819360">
    <property type="protein sequence ID" value="KIJ12691.1"/>
    <property type="molecule type" value="Genomic_DNA"/>
</dbReference>
<accession>A0A0C9TZK9</accession>
<protein>
    <submittedName>
        <fullName evidence="1">Uncharacterized protein</fullName>
    </submittedName>
</protein>
<gene>
    <name evidence="1" type="ORF">PAXINDRAFT_82486</name>
</gene>
<keyword evidence="2" id="KW-1185">Reference proteome</keyword>
<dbReference type="Proteomes" id="UP000053647">
    <property type="component" value="Unassembled WGS sequence"/>
</dbReference>